<dbReference type="EMBL" id="AP011112">
    <property type="protein sequence ID" value="BAI69138.1"/>
    <property type="molecule type" value="Genomic_DNA"/>
</dbReference>
<dbReference type="SUPFAM" id="SSF47175">
    <property type="entry name" value="Cytochromes"/>
    <property type="match status" value="1"/>
</dbReference>
<organism evidence="2 3">
    <name type="scientific">Hydrogenobacter thermophilus (strain DSM 6534 / IAM 12695 / TK-6)</name>
    <dbReference type="NCBI Taxonomy" id="608538"/>
    <lineage>
        <taxon>Bacteria</taxon>
        <taxon>Pseudomonadati</taxon>
        <taxon>Aquificota</taxon>
        <taxon>Aquificia</taxon>
        <taxon>Aquificales</taxon>
        <taxon>Aquificaceae</taxon>
        <taxon>Hydrogenobacter</taxon>
    </lineage>
</organism>
<dbReference type="OrthoDB" id="14753at2"/>
<dbReference type="eggNOG" id="ENOG5033ES9">
    <property type="taxonomic scope" value="Bacteria"/>
</dbReference>
<evidence type="ECO:0000313" key="2">
    <source>
        <dbReference type="EMBL" id="BAI69138.1"/>
    </source>
</evidence>
<dbReference type="RefSeq" id="WP_012963320.1">
    <property type="nucleotide sequence ID" value="NC_013799.1"/>
</dbReference>
<name>D3DH36_HYDTT</name>
<dbReference type="STRING" id="608538.HTH_0678"/>
<dbReference type="InterPro" id="IPR010980">
    <property type="entry name" value="Cyt_c/b562"/>
</dbReference>
<feature type="chain" id="PRO_5003042048" description="Cytochrome c" evidence="1">
    <location>
        <begin position="18"/>
        <end position="132"/>
    </location>
</feature>
<keyword evidence="3" id="KW-1185">Reference proteome</keyword>
<feature type="signal peptide" evidence="1">
    <location>
        <begin position="1"/>
        <end position="17"/>
    </location>
</feature>
<sequence>MRKVFLLMVFTFLWAHAEEELTFRQVMQVVNSATLRMLEGFLMNNDELIIRGAQEIAHHPMPKGGPLAYIDPSKREEFAKAMPTFERQVHDSAEEVLRLIKEKRRDEAYEKFNYMVKGCMGCHSLFRDYGKR</sequence>
<protein>
    <recommendedName>
        <fullName evidence="4">Cytochrome c</fullName>
    </recommendedName>
</protein>
<dbReference type="GO" id="GO:0009055">
    <property type="term" value="F:electron transfer activity"/>
    <property type="evidence" value="ECO:0007669"/>
    <property type="project" value="InterPro"/>
</dbReference>
<gene>
    <name evidence="2" type="ordered locus">HTH_0678</name>
</gene>
<dbReference type="KEGG" id="hth:HTH_0678"/>
<accession>D3DH36</accession>
<keyword evidence="1" id="KW-0732">Signal</keyword>
<dbReference type="GO" id="GO:0020037">
    <property type="term" value="F:heme binding"/>
    <property type="evidence" value="ECO:0007669"/>
    <property type="project" value="InterPro"/>
</dbReference>
<dbReference type="Proteomes" id="UP000002574">
    <property type="component" value="Chromosome"/>
</dbReference>
<dbReference type="GO" id="GO:0005506">
    <property type="term" value="F:iron ion binding"/>
    <property type="evidence" value="ECO:0007669"/>
    <property type="project" value="InterPro"/>
</dbReference>
<proteinExistence type="predicted"/>
<evidence type="ECO:0000313" key="3">
    <source>
        <dbReference type="Proteomes" id="UP000002574"/>
    </source>
</evidence>
<evidence type="ECO:0000256" key="1">
    <source>
        <dbReference type="SAM" id="SignalP"/>
    </source>
</evidence>
<evidence type="ECO:0008006" key="4">
    <source>
        <dbReference type="Google" id="ProtNLM"/>
    </source>
</evidence>
<dbReference type="AlphaFoldDB" id="D3DH36"/>
<reference evidence="2 3" key="1">
    <citation type="journal article" date="2010" name="J. Bacteriol.">
        <title>Complete genome sequence of the thermophilic, obligately chemolithoautotrophic hydrogen-oxidizing bacterium Hydrogenobacter thermophilus TK-6.</title>
        <authorList>
            <person name="Arai H."/>
            <person name="Kanbe H."/>
            <person name="Ishii M."/>
            <person name="Igarashi Y."/>
        </authorList>
    </citation>
    <scope>NUCLEOTIDE SEQUENCE [LARGE SCALE GENOMIC DNA]</scope>
    <source>
        <strain evidence="3">DSM 6534 / IAM 12695 / TK-6 [Tokyo]</strain>
    </source>
</reference>
<dbReference type="GO" id="GO:0022900">
    <property type="term" value="P:electron transport chain"/>
    <property type="evidence" value="ECO:0007669"/>
    <property type="project" value="InterPro"/>
</dbReference>